<evidence type="ECO:0000256" key="8">
    <source>
        <dbReference type="ARBA" id="ARBA00034704"/>
    </source>
</evidence>
<keyword evidence="4 10" id="KW-0547">Nucleotide-binding</keyword>
<dbReference type="GO" id="GO:0072686">
    <property type="term" value="C:mitotic spindle"/>
    <property type="evidence" value="ECO:0007669"/>
    <property type="project" value="TreeGrafter"/>
</dbReference>
<dbReference type="GO" id="GO:0005876">
    <property type="term" value="C:spindle microtubule"/>
    <property type="evidence" value="ECO:0007669"/>
    <property type="project" value="TreeGrafter"/>
</dbReference>
<dbReference type="GeneID" id="23611479"/>
<evidence type="ECO:0000256" key="6">
    <source>
        <dbReference type="ARBA" id="ARBA00023175"/>
    </source>
</evidence>
<dbReference type="GO" id="GO:0051231">
    <property type="term" value="P:spindle elongation"/>
    <property type="evidence" value="ECO:0007669"/>
    <property type="project" value="TreeGrafter"/>
</dbReference>
<evidence type="ECO:0000259" key="12">
    <source>
        <dbReference type="PROSITE" id="PS50067"/>
    </source>
</evidence>
<gene>
    <name evidence="13" type="ORF">F751_0088</name>
</gene>
<evidence type="ECO:0000256" key="1">
    <source>
        <dbReference type="ARBA" id="ARBA00004186"/>
    </source>
</evidence>
<evidence type="ECO:0000256" key="9">
    <source>
        <dbReference type="ARBA" id="ARBA00046159"/>
    </source>
</evidence>
<dbReference type="InterPro" id="IPR027417">
    <property type="entry name" value="P-loop_NTPase"/>
</dbReference>
<dbReference type="PRINTS" id="PR00380">
    <property type="entry name" value="KINESINHEAVY"/>
</dbReference>
<feature type="binding site" evidence="10">
    <location>
        <begin position="27"/>
        <end position="34"/>
    </location>
    <ligand>
        <name>ATP</name>
        <dbReference type="ChEBI" id="CHEBI:30616"/>
    </ligand>
</feature>
<dbReference type="InterPro" id="IPR036961">
    <property type="entry name" value="Kinesin_motor_dom_sf"/>
</dbReference>
<keyword evidence="3 11" id="KW-0493">Microtubule</keyword>
<keyword evidence="7" id="KW-0206">Cytoskeleton</keyword>
<evidence type="ECO:0000256" key="4">
    <source>
        <dbReference type="ARBA" id="ARBA00022741"/>
    </source>
</evidence>
<evidence type="ECO:0000256" key="11">
    <source>
        <dbReference type="RuleBase" id="RU000394"/>
    </source>
</evidence>
<evidence type="ECO:0000256" key="5">
    <source>
        <dbReference type="ARBA" id="ARBA00022840"/>
    </source>
</evidence>
<evidence type="ECO:0000256" key="3">
    <source>
        <dbReference type="ARBA" id="ARBA00022701"/>
    </source>
</evidence>
<dbReference type="GO" id="GO:0090307">
    <property type="term" value="P:mitotic spindle assembly"/>
    <property type="evidence" value="ECO:0007669"/>
    <property type="project" value="TreeGrafter"/>
</dbReference>
<dbReference type="PANTHER" id="PTHR47970">
    <property type="entry name" value="KINESIN-LIKE PROTEIN KIF11"/>
    <property type="match status" value="1"/>
</dbReference>
<evidence type="ECO:0000313" key="14">
    <source>
        <dbReference type="Proteomes" id="UP000028924"/>
    </source>
</evidence>
<dbReference type="Pfam" id="PF00225">
    <property type="entry name" value="Kinesin"/>
    <property type="match status" value="1"/>
</dbReference>
<dbReference type="PANTHER" id="PTHR47970:SF12">
    <property type="entry name" value="KINESIN FAMILY MEMBER 11"/>
    <property type="match status" value="1"/>
</dbReference>
<feature type="domain" description="Kinesin motor" evidence="12">
    <location>
        <begin position="1"/>
        <end position="276"/>
    </location>
</feature>
<dbReference type="SUPFAM" id="SSF52540">
    <property type="entry name" value="P-loop containing nucleoside triphosphate hydrolases"/>
    <property type="match status" value="1"/>
</dbReference>
<dbReference type="GO" id="GO:0005524">
    <property type="term" value="F:ATP binding"/>
    <property type="evidence" value="ECO:0007669"/>
    <property type="project" value="UniProtKB-UniRule"/>
</dbReference>
<dbReference type="Gene3D" id="3.40.850.10">
    <property type="entry name" value="Kinesin motor domain"/>
    <property type="match status" value="1"/>
</dbReference>
<dbReference type="InterPro" id="IPR001752">
    <property type="entry name" value="Kinesin_motor_dom"/>
</dbReference>
<dbReference type="InterPro" id="IPR047149">
    <property type="entry name" value="KIF11-like"/>
</dbReference>
<dbReference type="InterPro" id="IPR019821">
    <property type="entry name" value="Kinesin_motor_CS"/>
</dbReference>
<keyword evidence="2" id="KW-0963">Cytoplasm</keyword>
<dbReference type="STRING" id="3075.A0A087S9S6"/>
<feature type="non-terminal residue" evidence="13">
    <location>
        <position position="1"/>
    </location>
</feature>
<dbReference type="PROSITE" id="PS00411">
    <property type="entry name" value="KINESIN_MOTOR_1"/>
    <property type="match status" value="1"/>
</dbReference>
<comment type="caution">
    <text evidence="13">The sequence shown here is derived from an EMBL/GenBank/DDBJ whole genome shotgun (WGS) entry which is preliminary data.</text>
</comment>
<dbReference type="GO" id="GO:0008574">
    <property type="term" value="F:plus-end-directed microtubule motor activity"/>
    <property type="evidence" value="ECO:0007669"/>
    <property type="project" value="TreeGrafter"/>
</dbReference>
<evidence type="ECO:0000313" key="13">
    <source>
        <dbReference type="EMBL" id="KFM22480.1"/>
    </source>
</evidence>
<dbReference type="AlphaFoldDB" id="A0A087S9S6"/>
<comment type="similarity">
    <text evidence="8">Belongs to the TRAFAC class myosin-kinesin ATPase superfamily. Kinesin family. KIN-5/BimC subfamily.</text>
</comment>
<dbReference type="eggNOG" id="KOG0243">
    <property type="taxonomic scope" value="Eukaryota"/>
</dbReference>
<proteinExistence type="inferred from homology"/>
<dbReference type="GO" id="GO:0007018">
    <property type="term" value="P:microtubule-based movement"/>
    <property type="evidence" value="ECO:0007669"/>
    <property type="project" value="InterPro"/>
</dbReference>
<name>A0A087S9S6_AUXPR</name>
<dbReference type="Proteomes" id="UP000028924">
    <property type="component" value="Unassembled WGS sequence"/>
</dbReference>
<evidence type="ECO:0000256" key="2">
    <source>
        <dbReference type="ARBA" id="ARBA00022490"/>
    </source>
</evidence>
<reference evidence="13 14" key="1">
    <citation type="journal article" date="2014" name="BMC Genomics">
        <title>Oil accumulation mechanisms of the oleaginous microalga Chlorella protothecoides revealed through its genome, transcriptomes, and proteomes.</title>
        <authorList>
            <person name="Gao C."/>
            <person name="Wang Y."/>
            <person name="Shen Y."/>
            <person name="Yan D."/>
            <person name="He X."/>
            <person name="Dai J."/>
            <person name="Wu Q."/>
        </authorList>
    </citation>
    <scope>NUCLEOTIDE SEQUENCE [LARGE SCALE GENOMIC DNA]</scope>
    <source>
        <strain evidence="13 14">0710</strain>
    </source>
</reference>
<organism evidence="13 14">
    <name type="scientific">Auxenochlorella protothecoides</name>
    <name type="common">Green microalga</name>
    <name type="synonym">Chlorella protothecoides</name>
    <dbReference type="NCBI Taxonomy" id="3075"/>
    <lineage>
        <taxon>Eukaryota</taxon>
        <taxon>Viridiplantae</taxon>
        <taxon>Chlorophyta</taxon>
        <taxon>core chlorophytes</taxon>
        <taxon>Trebouxiophyceae</taxon>
        <taxon>Chlorellales</taxon>
        <taxon>Chlorellaceae</taxon>
        <taxon>Auxenochlorella</taxon>
    </lineage>
</organism>
<dbReference type="PROSITE" id="PS50067">
    <property type="entry name" value="KINESIN_MOTOR_2"/>
    <property type="match status" value="1"/>
</dbReference>
<evidence type="ECO:0000256" key="10">
    <source>
        <dbReference type="PROSITE-ProRule" id="PRU00283"/>
    </source>
</evidence>
<keyword evidence="5 10" id="KW-0067">ATP-binding</keyword>
<dbReference type="SMART" id="SM00129">
    <property type="entry name" value="KISc"/>
    <property type="match status" value="1"/>
</dbReference>
<dbReference type="GO" id="GO:0008017">
    <property type="term" value="F:microtubule binding"/>
    <property type="evidence" value="ECO:0007669"/>
    <property type="project" value="InterPro"/>
</dbReference>
<evidence type="ECO:0000256" key="7">
    <source>
        <dbReference type="ARBA" id="ARBA00023212"/>
    </source>
</evidence>
<dbReference type="EMBL" id="APJO01000938">
    <property type="protein sequence ID" value="KFM22480.1"/>
    <property type="molecule type" value="Genomic_DNA"/>
</dbReference>
<comment type="function">
    <text evidence="9">Responsible for microtubule translocation. May be important for the organization of phragmoplast-specific arrays of microtubules. Plays an essential role in stabilizing the mitotic spindle. Required during mitotic cytokinesis.</text>
</comment>
<dbReference type="KEGG" id="apro:F751_0088"/>
<sequence length="503" mass="54711">ERLYDSTVAPLVEEMLEGFNCTIFAYGQTGTGKTYTMTGGDLAQGSAEMTDSAGVIPRAIHQVFSYLESLGAQEFTVKASYLELYNEEVTDLLALGSEPPKVRILEDRTGVVLNGLEEAQVRSASDIFSLLDQGTAKRRTAETLLNKQSSRSHTVFVITVSVREILAEGEEVIRVGKLYLVDLAGSENITRSGAVEQRAKEAGNINKSLLTLGRVITALVEGQGHVPYRDSKLTRLLRDSLGGRTKTCIIATIAPTVQCQEETLSTLEYAHRAKNIKNKPEINQKISKTTHLKEMNVEIEKLKLMLNATREKNGVYIPTAQYDEECEERKFLNGRVLELEEAAEASGAQHEAEKAELAAAAESQRQVLEQRLEEVGRCGVVSGWVETRDGKPRNMWLGSSMHEQERRRGFRAQSTRRGICLRDVKPAKGCITASLVPLTFHKAGRGGGCRAAWRAGGGPGAHRGARSPHPLPAAARGGVGRCGAVCRRGYDGTLVVPAGLPAA</sequence>
<comment type="subcellular location">
    <subcellularLocation>
        <location evidence="1">Cytoplasm</location>
        <location evidence="1">Cytoskeleton</location>
        <location evidence="1">Spindle</location>
    </subcellularLocation>
</comment>
<dbReference type="OrthoDB" id="3176171at2759"/>
<protein>
    <recommendedName>
        <fullName evidence="11">Kinesin-like protein</fullName>
    </recommendedName>
</protein>
<keyword evidence="14" id="KW-1185">Reference proteome</keyword>
<accession>A0A087S9S6</accession>
<keyword evidence="6 10" id="KW-0505">Motor protein</keyword>
<dbReference type="FunFam" id="3.40.850.10:FF:000019">
    <property type="entry name" value="Kinesin-like protein KIN-5D"/>
    <property type="match status" value="1"/>
</dbReference>
<dbReference type="RefSeq" id="XP_011400515.1">
    <property type="nucleotide sequence ID" value="XM_011402213.1"/>
</dbReference>